<comment type="caution">
    <text evidence="2">The sequence shown here is derived from an EMBL/GenBank/DDBJ whole genome shotgun (WGS) entry which is preliminary data.</text>
</comment>
<dbReference type="Proteomes" id="UP000789759">
    <property type="component" value="Unassembled WGS sequence"/>
</dbReference>
<evidence type="ECO:0000256" key="1">
    <source>
        <dbReference type="SAM" id="SignalP"/>
    </source>
</evidence>
<reference evidence="2" key="1">
    <citation type="submission" date="2021-06" db="EMBL/GenBank/DDBJ databases">
        <authorList>
            <person name="Kallberg Y."/>
            <person name="Tangrot J."/>
            <person name="Rosling A."/>
        </authorList>
    </citation>
    <scope>NUCLEOTIDE SEQUENCE</scope>
    <source>
        <strain evidence="2">FL966</strain>
    </source>
</reference>
<evidence type="ECO:0000313" key="2">
    <source>
        <dbReference type="EMBL" id="CAG8692330.1"/>
    </source>
</evidence>
<accession>A0A9N9ERZ8</accession>
<protein>
    <submittedName>
        <fullName evidence="2">7392_t:CDS:1</fullName>
    </submittedName>
</protein>
<gene>
    <name evidence="2" type="ORF">CPELLU_LOCUS11368</name>
</gene>
<feature type="chain" id="PRO_5040212705" evidence="1">
    <location>
        <begin position="21"/>
        <end position="120"/>
    </location>
</feature>
<dbReference type="EMBL" id="CAJVQA010010028">
    <property type="protein sequence ID" value="CAG8692330.1"/>
    <property type="molecule type" value="Genomic_DNA"/>
</dbReference>
<sequence length="120" mass="13503">MKFLATAFVLLAAVAMLVQASPMLGPPGRHVFPVIPHDPEVSPPFEKFLQDHTTAVKKLNGTIKALKKGLEKHEKKIFETSINDIYGAAYNVEKVAKEFVDKVNRDYKVEPIYRVQPIEN</sequence>
<keyword evidence="3" id="KW-1185">Reference proteome</keyword>
<dbReference type="AlphaFoldDB" id="A0A9N9ERZ8"/>
<feature type="signal peptide" evidence="1">
    <location>
        <begin position="1"/>
        <end position="20"/>
    </location>
</feature>
<evidence type="ECO:0000313" key="3">
    <source>
        <dbReference type="Proteomes" id="UP000789759"/>
    </source>
</evidence>
<name>A0A9N9ERZ8_9GLOM</name>
<organism evidence="2 3">
    <name type="scientific">Cetraspora pellucida</name>
    <dbReference type="NCBI Taxonomy" id="1433469"/>
    <lineage>
        <taxon>Eukaryota</taxon>
        <taxon>Fungi</taxon>
        <taxon>Fungi incertae sedis</taxon>
        <taxon>Mucoromycota</taxon>
        <taxon>Glomeromycotina</taxon>
        <taxon>Glomeromycetes</taxon>
        <taxon>Diversisporales</taxon>
        <taxon>Gigasporaceae</taxon>
        <taxon>Cetraspora</taxon>
    </lineage>
</organism>
<keyword evidence="1" id="KW-0732">Signal</keyword>
<proteinExistence type="predicted"/>